<name>G2KM63_MICAA</name>
<reference evidence="1 2" key="1">
    <citation type="journal article" date="2011" name="BMC Genomics">
        <title>Genomic insights into an obligate epibiotic bacterial predator: Micavibrio aeruginosavorus ARL-13.</title>
        <authorList>
            <person name="Wang Z."/>
            <person name="Kadouri D."/>
            <person name="Wu M."/>
        </authorList>
    </citation>
    <scope>NUCLEOTIDE SEQUENCE [LARGE SCALE GENOMIC DNA]</scope>
    <source>
        <strain evidence="1 2">ARL-13</strain>
    </source>
</reference>
<protein>
    <submittedName>
        <fullName evidence="1">Uncharacterized protein</fullName>
    </submittedName>
</protein>
<gene>
    <name evidence="1" type="ordered locus">MICA_1441</name>
</gene>
<dbReference type="HOGENOM" id="CLU_1029779_0_0_5"/>
<dbReference type="EMBL" id="CP002382">
    <property type="protein sequence ID" value="AEP09759.1"/>
    <property type="molecule type" value="Genomic_DNA"/>
</dbReference>
<evidence type="ECO:0000313" key="1">
    <source>
        <dbReference type="EMBL" id="AEP09759.1"/>
    </source>
</evidence>
<dbReference type="Proteomes" id="UP000009286">
    <property type="component" value="Chromosome"/>
</dbReference>
<dbReference type="RefSeq" id="WP_014102982.1">
    <property type="nucleotide sequence ID" value="NC_016026.1"/>
</dbReference>
<accession>G2KM63</accession>
<dbReference type="AlphaFoldDB" id="G2KM63"/>
<proteinExistence type="predicted"/>
<organism evidence="1 2">
    <name type="scientific">Micavibrio aeruginosavorus (strain ARL-13)</name>
    <dbReference type="NCBI Taxonomy" id="856793"/>
    <lineage>
        <taxon>Bacteria</taxon>
        <taxon>Pseudomonadati</taxon>
        <taxon>Bdellovibrionota</taxon>
        <taxon>Bdellovibrionia</taxon>
        <taxon>Bdellovibrionales</taxon>
        <taxon>Pseudobdellovibrionaceae</taxon>
        <taxon>Micavibrio</taxon>
    </lineage>
</organism>
<sequence>MLKNMLKQSFNRASRDSGKACLINYVWINKSPDSQFRHVECTVSFKHIDCAHDVARDHPDARIKIWVDYKFLDKRSVACLHEHHKRFAPPNVELCDLNIIPQYGRDPDLFGPNANKNIWARVDVARLIVLKHVLKKEPETYAIYADFDVQDPKLNKAKALMDKNGLALATTGAHINLAHMLVNFLPGILENGYFAFKKDPNGRRFLHTLLSRTFTCATRDSSGYTPFVTLASQWAAKHNTTPKQMAVNRVLFSMGHNIPHQQKYFDWKWN</sequence>
<keyword evidence="2" id="KW-1185">Reference proteome</keyword>
<dbReference type="KEGG" id="mai:MICA_1441"/>
<evidence type="ECO:0000313" key="2">
    <source>
        <dbReference type="Proteomes" id="UP000009286"/>
    </source>
</evidence>